<protein>
    <submittedName>
        <fullName evidence="2">GCN5-like N-acetyltransferase</fullName>
    </submittedName>
</protein>
<organism evidence="2 3">
    <name type="scientific">Halococcus saccharolyticus DSM 5350</name>
    <dbReference type="NCBI Taxonomy" id="1227455"/>
    <lineage>
        <taxon>Archaea</taxon>
        <taxon>Methanobacteriati</taxon>
        <taxon>Methanobacteriota</taxon>
        <taxon>Stenosarchaea group</taxon>
        <taxon>Halobacteria</taxon>
        <taxon>Halobacteriales</taxon>
        <taxon>Halococcaceae</taxon>
        <taxon>Halococcus</taxon>
    </lineage>
</organism>
<dbReference type="STRING" id="1227455.C449_08894"/>
<dbReference type="PROSITE" id="PS51186">
    <property type="entry name" value="GNAT"/>
    <property type="match status" value="1"/>
</dbReference>
<dbReference type="InParanoid" id="M0MGA3"/>
<dbReference type="GO" id="GO:0016747">
    <property type="term" value="F:acyltransferase activity, transferring groups other than amino-acyl groups"/>
    <property type="evidence" value="ECO:0007669"/>
    <property type="project" value="InterPro"/>
</dbReference>
<evidence type="ECO:0000259" key="1">
    <source>
        <dbReference type="PROSITE" id="PS51186"/>
    </source>
</evidence>
<dbReference type="RefSeq" id="WP_006077632.1">
    <property type="nucleotide sequence ID" value="NZ_AOMD01000021.1"/>
</dbReference>
<keyword evidence="2" id="KW-0808">Transferase</keyword>
<dbReference type="Proteomes" id="UP000011669">
    <property type="component" value="Unassembled WGS sequence"/>
</dbReference>
<evidence type="ECO:0000313" key="2">
    <source>
        <dbReference type="EMBL" id="EMA44762.1"/>
    </source>
</evidence>
<dbReference type="Pfam" id="PF00583">
    <property type="entry name" value="Acetyltransf_1"/>
    <property type="match status" value="1"/>
</dbReference>
<dbReference type="InterPro" id="IPR016181">
    <property type="entry name" value="Acyl_CoA_acyltransferase"/>
</dbReference>
<name>M0MGA3_9EURY</name>
<proteinExistence type="predicted"/>
<dbReference type="PATRIC" id="fig|1227455.4.peg.1822"/>
<dbReference type="InterPro" id="IPR000182">
    <property type="entry name" value="GNAT_dom"/>
</dbReference>
<dbReference type="Gene3D" id="3.40.630.30">
    <property type="match status" value="1"/>
</dbReference>
<dbReference type="InterPro" id="IPR050276">
    <property type="entry name" value="MshD_Acetyltransferase"/>
</dbReference>
<feature type="domain" description="N-acetyltransferase" evidence="1">
    <location>
        <begin position="39"/>
        <end position="178"/>
    </location>
</feature>
<dbReference type="SUPFAM" id="SSF55729">
    <property type="entry name" value="Acyl-CoA N-acyltransferases (Nat)"/>
    <property type="match status" value="1"/>
</dbReference>
<reference evidence="2 3" key="1">
    <citation type="journal article" date="2014" name="PLoS Genet.">
        <title>Phylogenetically driven sequencing of extremely halophilic archaea reveals strategies for static and dynamic osmo-response.</title>
        <authorList>
            <person name="Becker E.A."/>
            <person name="Seitzer P.M."/>
            <person name="Tritt A."/>
            <person name="Larsen D."/>
            <person name="Krusor M."/>
            <person name="Yao A.I."/>
            <person name="Wu D."/>
            <person name="Madern D."/>
            <person name="Eisen J.A."/>
            <person name="Darling A.E."/>
            <person name="Facciotti M.T."/>
        </authorList>
    </citation>
    <scope>NUCLEOTIDE SEQUENCE [LARGE SCALE GENOMIC DNA]</scope>
    <source>
        <strain evidence="2 3">DSM 5350</strain>
    </source>
</reference>
<sequence length="178" mass="20079">MKLRRLPADEPAVRRYVEELWLPFHHDLEANVDRHALAEDIDLVAEETAFRLDQLDEAGYRAWIAVDGSSTDDSGADTDLATTDGDFVGFVTTEIDEASSVFDRPDRLVVGDIYVREPYRGTGLSHRLIERAVERAREAGCAELALDVDVDNERAIGFYEKLGFETHRHRMTVSVDDV</sequence>
<keyword evidence="3" id="KW-1185">Reference proteome</keyword>
<dbReference type="OrthoDB" id="125295at2157"/>
<evidence type="ECO:0000313" key="3">
    <source>
        <dbReference type="Proteomes" id="UP000011669"/>
    </source>
</evidence>
<gene>
    <name evidence="2" type="ORF">C449_08894</name>
</gene>
<comment type="caution">
    <text evidence="2">The sequence shown here is derived from an EMBL/GenBank/DDBJ whole genome shotgun (WGS) entry which is preliminary data.</text>
</comment>
<dbReference type="CDD" id="cd04301">
    <property type="entry name" value="NAT_SF"/>
    <property type="match status" value="1"/>
</dbReference>
<dbReference type="PANTHER" id="PTHR43617">
    <property type="entry name" value="L-AMINO ACID N-ACETYLTRANSFERASE"/>
    <property type="match status" value="1"/>
</dbReference>
<accession>M0MGA3</accession>
<dbReference type="EMBL" id="AOMD01000021">
    <property type="protein sequence ID" value="EMA44762.1"/>
    <property type="molecule type" value="Genomic_DNA"/>
</dbReference>
<dbReference type="AlphaFoldDB" id="M0MGA3"/>